<accession>A0ABD5WP44</accession>
<dbReference type="InterPro" id="IPR006311">
    <property type="entry name" value="TAT_signal"/>
</dbReference>
<dbReference type="AlphaFoldDB" id="A0ABD5WP44"/>
<dbReference type="EMBL" id="JBHSZH010000005">
    <property type="protein sequence ID" value="MFC7080957.1"/>
    <property type="molecule type" value="Genomic_DNA"/>
</dbReference>
<evidence type="ECO:0000313" key="3">
    <source>
        <dbReference type="Proteomes" id="UP001596407"/>
    </source>
</evidence>
<dbReference type="Proteomes" id="UP001596407">
    <property type="component" value="Unassembled WGS sequence"/>
</dbReference>
<gene>
    <name evidence="2" type="ORF">ACFQJ6_13425</name>
</gene>
<evidence type="ECO:0000256" key="1">
    <source>
        <dbReference type="SAM" id="MobiDB-lite"/>
    </source>
</evidence>
<dbReference type="RefSeq" id="WP_276281155.1">
    <property type="nucleotide sequence ID" value="NZ_CP119809.1"/>
</dbReference>
<organism evidence="2 3">
    <name type="scientific">Halorussus caseinilyticus</name>
    <dbReference type="NCBI Taxonomy" id="3034025"/>
    <lineage>
        <taxon>Archaea</taxon>
        <taxon>Methanobacteriati</taxon>
        <taxon>Methanobacteriota</taxon>
        <taxon>Stenosarchaea group</taxon>
        <taxon>Halobacteria</taxon>
        <taxon>Halobacteriales</taxon>
        <taxon>Haladaptataceae</taxon>
        <taxon>Halorussus</taxon>
    </lineage>
</organism>
<dbReference type="GeneID" id="79302336"/>
<evidence type="ECO:0000313" key="2">
    <source>
        <dbReference type="EMBL" id="MFC7080957.1"/>
    </source>
</evidence>
<proteinExistence type="predicted"/>
<dbReference type="PROSITE" id="PS51318">
    <property type="entry name" value="TAT"/>
    <property type="match status" value="1"/>
</dbReference>
<protein>
    <submittedName>
        <fullName evidence="2">Uncharacterized protein</fullName>
    </submittedName>
</protein>
<name>A0ABD5WP44_9EURY</name>
<sequence>MSSEKDIFGRRKALKIAGSGLSLATVGSASANASSGRELSDILEKARRIRERTGSQEQFIAYLENHGVSINTSKNEFKKPARPSDGTSENVTTQKVEDADMTGYLTVGGNLTETFADYKVEIKDGYGTGEDNHDVIGISWVPDDYDLQENGTRTQDATNAYLKDSSFDGALWGFDDFNACGWGCDLSFSVATDMDKTTTETPRKIEATYQTVWNESTSVVGFSVDSSGSMSLSVSGGGGQTYVEQIDRQVVKESQSTEL</sequence>
<feature type="region of interest" description="Disordered" evidence="1">
    <location>
        <begin position="73"/>
        <end position="92"/>
    </location>
</feature>
<comment type="caution">
    <text evidence="2">The sequence shown here is derived from an EMBL/GenBank/DDBJ whole genome shotgun (WGS) entry which is preliminary data.</text>
</comment>
<keyword evidence="3" id="KW-1185">Reference proteome</keyword>
<reference evidence="2 3" key="1">
    <citation type="journal article" date="2019" name="Int. J. Syst. Evol. Microbiol.">
        <title>The Global Catalogue of Microorganisms (GCM) 10K type strain sequencing project: providing services to taxonomists for standard genome sequencing and annotation.</title>
        <authorList>
            <consortium name="The Broad Institute Genomics Platform"/>
            <consortium name="The Broad Institute Genome Sequencing Center for Infectious Disease"/>
            <person name="Wu L."/>
            <person name="Ma J."/>
        </authorList>
    </citation>
    <scope>NUCLEOTIDE SEQUENCE [LARGE SCALE GENOMIC DNA]</scope>
    <source>
        <strain evidence="2 3">DT72</strain>
    </source>
</reference>